<evidence type="ECO:0008006" key="3">
    <source>
        <dbReference type="Google" id="ProtNLM"/>
    </source>
</evidence>
<dbReference type="AlphaFoldDB" id="A0A1L8D1U9"/>
<dbReference type="Pfam" id="PF08812">
    <property type="entry name" value="YtxC"/>
    <property type="match status" value="1"/>
</dbReference>
<dbReference type="EMBL" id="BDJL01000031">
    <property type="protein sequence ID" value="GAV25104.1"/>
    <property type="molecule type" value="Genomic_DNA"/>
</dbReference>
<gene>
    <name evidence="1" type="ORF">ciss_10370</name>
</gene>
<dbReference type="STRING" id="661089.ciss_10370"/>
<dbReference type="NCBIfam" id="TIGR02834">
    <property type="entry name" value="spo_ytxC"/>
    <property type="match status" value="1"/>
</dbReference>
<name>A0A1L8D1U9_9THEO</name>
<evidence type="ECO:0000313" key="2">
    <source>
        <dbReference type="Proteomes" id="UP000187338"/>
    </source>
</evidence>
<sequence length="275" mass="32482">MNHIIIATSRYSDEIEALLKIGLAEQIKKGILNLDKYQAGKYKFLALNIIKANLLSSTNAYFLKKVSSILAKIYVDFWEKDLISKIATFEYPYFKREELERIKNNAVKILTMDREREIGKKIYEFLLENSLINLDGFILFRLQKEVSEIYHSLDLAVEEQILEKEYQEFIKVVKYFLEIQPVKVKMVQVFWVNGYLVFVDEHQRKVEDEFVKNLLTQGQRLFLEDILISALISLAPEKIIIHRHDDSINFDLKPIKDIFAERVEICTKCEGYRER</sequence>
<dbReference type="Proteomes" id="UP000187338">
    <property type="component" value="Unassembled WGS sequence"/>
</dbReference>
<reference evidence="2" key="1">
    <citation type="submission" date="2016-12" db="EMBL/GenBank/DDBJ databases">
        <title>Draft Genome Sequences od Carboxydothermus pertinax and islandicus, Hydrogenogenic Carboxydotrophic Bacteria.</title>
        <authorList>
            <person name="Fukuyama Y."/>
            <person name="Ohmae K."/>
            <person name="Yoneda Y."/>
            <person name="Yoshida T."/>
            <person name="Sako Y."/>
        </authorList>
    </citation>
    <scope>NUCLEOTIDE SEQUENCE [LARGE SCALE GENOMIC DNA]</scope>
    <source>
        <strain evidence="2">SET</strain>
    </source>
</reference>
<organism evidence="1 2">
    <name type="scientific">Carboxydothermus islandicus</name>
    <dbReference type="NCBI Taxonomy" id="661089"/>
    <lineage>
        <taxon>Bacteria</taxon>
        <taxon>Bacillati</taxon>
        <taxon>Bacillota</taxon>
        <taxon>Clostridia</taxon>
        <taxon>Thermoanaerobacterales</taxon>
        <taxon>Thermoanaerobacteraceae</taxon>
        <taxon>Carboxydothermus</taxon>
    </lineage>
</organism>
<comment type="caution">
    <text evidence="1">The sequence shown here is derived from an EMBL/GenBank/DDBJ whole genome shotgun (WGS) entry which is preliminary data.</text>
</comment>
<keyword evidence="2" id="KW-1185">Reference proteome</keyword>
<dbReference type="InterPro" id="IPR014199">
    <property type="entry name" value="Spore_YtxC"/>
</dbReference>
<dbReference type="RefSeq" id="WP_075865273.1">
    <property type="nucleotide sequence ID" value="NZ_BDJL01000031.1"/>
</dbReference>
<protein>
    <recommendedName>
        <fullName evidence="3">Sporulation protein YtxC</fullName>
    </recommendedName>
</protein>
<evidence type="ECO:0000313" key="1">
    <source>
        <dbReference type="EMBL" id="GAV25104.1"/>
    </source>
</evidence>
<accession>A0A1L8D1U9</accession>
<dbReference type="OrthoDB" id="2986513at2"/>
<proteinExistence type="predicted"/>